<evidence type="ECO:0000313" key="1">
    <source>
        <dbReference type="EMBL" id="BAS93550.1"/>
    </source>
</evidence>
<protein>
    <submittedName>
        <fullName evidence="1">Os05g0353200 protein</fullName>
    </submittedName>
</protein>
<dbReference type="PaxDb" id="39947-A0A0P0WL30"/>
<proteinExistence type="predicted"/>
<accession>A0A0P0WL30</accession>
<organism evidence="1 2">
    <name type="scientific">Oryza sativa subsp. japonica</name>
    <name type="common">Rice</name>
    <dbReference type="NCBI Taxonomy" id="39947"/>
    <lineage>
        <taxon>Eukaryota</taxon>
        <taxon>Viridiplantae</taxon>
        <taxon>Streptophyta</taxon>
        <taxon>Embryophyta</taxon>
        <taxon>Tracheophyta</taxon>
        <taxon>Spermatophyta</taxon>
        <taxon>Magnoliopsida</taxon>
        <taxon>Liliopsida</taxon>
        <taxon>Poales</taxon>
        <taxon>Poaceae</taxon>
        <taxon>BOP clade</taxon>
        <taxon>Oryzoideae</taxon>
        <taxon>Oryzeae</taxon>
        <taxon>Oryzinae</taxon>
        <taxon>Oryza</taxon>
        <taxon>Oryza sativa</taxon>
    </lineage>
</organism>
<reference evidence="1 2" key="3">
    <citation type="journal article" date="2013" name="Rice">
        <title>Improvement of the Oryza sativa Nipponbare reference genome using next generation sequence and optical map data.</title>
        <authorList>
            <person name="Kawahara Y."/>
            <person name="de la Bastide M."/>
            <person name="Hamilton J.P."/>
            <person name="Kanamori H."/>
            <person name="McCombie W.R."/>
            <person name="Ouyang S."/>
            <person name="Schwartz D.C."/>
            <person name="Tanaka T."/>
            <person name="Wu J."/>
            <person name="Zhou S."/>
            <person name="Childs K.L."/>
            <person name="Davidson R.M."/>
            <person name="Lin H."/>
            <person name="Quesada-Ocampo L."/>
            <person name="Vaillancourt B."/>
            <person name="Sakai H."/>
            <person name="Lee S.S."/>
            <person name="Kim J."/>
            <person name="Numa H."/>
            <person name="Itoh T."/>
            <person name="Buell C.R."/>
            <person name="Matsumoto T."/>
        </authorList>
    </citation>
    <scope>NUCLEOTIDE SEQUENCE [LARGE SCALE GENOMIC DNA]</scope>
    <source>
        <strain evidence="2">cv. Nipponbare</strain>
    </source>
</reference>
<gene>
    <name evidence="1" type="ordered locus">Os05g0353200</name>
    <name evidence="1" type="ORF">OSNPB_050353200</name>
</gene>
<name>A0A0P0WL30_ORYSJ</name>
<dbReference type="Proteomes" id="UP000059680">
    <property type="component" value="Chromosome 5"/>
</dbReference>
<dbReference type="Gramene" id="Os05t0353200-00">
    <property type="protein sequence ID" value="Os05t0353200-00"/>
    <property type="gene ID" value="Os05g0353200"/>
</dbReference>
<dbReference type="InParanoid" id="A0A0P0WL30"/>
<dbReference type="EMBL" id="AP014961">
    <property type="protein sequence ID" value="BAS93550.1"/>
    <property type="molecule type" value="Genomic_DNA"/>
</dbReference>
<dbReference type="AlphaFoldDB" id="A0A0P0WL30"/>
<reference evidence="1 2" key="2">
    <citation type="journal article" date="2013" name="Plant Cell Physiol.">
        <title>Rice Annotation Project Database (RAP-DB): an integrative and interactive database for rice genomics.</title>
        <authorList>
            <person name="Sakai H."/>
            <person name="Lee S.S."/>
            <person name="Tanaka T."/>
            <person name="Numa H."/>
            <person name="Kim J."/>
            <person name="Kawahara Y."/>
            <person name="Wakimoto H."/>
            <person name="Yang C.C."/>
            <person name="Iwamoto M."/>
            <person name="Abe T."/>
            <person name="Yamada Y."/>
            <person name="Muto A."/>
            <person name="Inokuchi H."/>
            <person name="Ikemura T."/>
            <person name="Matsumoto T."/>
            <person name="Sasaki T."/>
            <person name="Itoh T."/>
        </authorList>
    </citation>
    <scope>NUCLEOTIDE SEQUENCE [LARGE SCALE GENOMIC DNA]</scope>
    <source>
        <strain evidence="2">cv. Nipponbare</strain>
    </source>
</reference>
<dbReference type="SMR" id="A0A0P0WL30"/>
<sequence length="106" mass="12447">MTETSSFFQHWLTRLQRAIDGRQQLLPEKRRWPKQHHRAVCQVPYQEASFPKVGAQLLSHNQRKCTMKGASRAQVLGHHCCLPQLPILIKEHHHLIIQIGNFQYYA</sequence>
<reference evidence="2" key="1">
    <citation type="journal article" date="2005" name="Nature">
        <title>The map-based sequence of the rice genome.</title>
        <authorList>
            <consortium name="International rice genome sequencing project (IRGSP)"/>
            <person name="Matsumoto T."/>
            <person name="Wu J."/>
            <person name="Kanamori H."/>
            <person name="Katayose Y."/>
            <person name="Fujisawa M."/>
            <person name="Namiki N."/>
            <person name="Mizuno H."/>
            <person name="Yamamoto K."/>
            <person name="Antonio B.A."/>
            <person name="Baba T."/>
            <person name="Sakata K."/>
            <person name="Nagamura Y."/>
            <person name="Aoki H."/>
            <person name="Arikawa K."/>
            <person name="Arita K."/>
            <person name="Bito T."/>
            <person name="Chiden Y."/>
            <person name="Fujitsuka N."/>
            <person name="Fukunaka R."/>
            <person name="Hamada M."/>
            <person name="Harada C."/>
            <person name="Hayashi A."/>
            <person name="Hijishita S."/>
            <person name="Honda M."/>
            <person name="Hosokawa S."/>
            <person name="Ichikawa Y."/>
            <person name="Idonuma A."/>
            <person name="Iijima M."/>
            <person name="Ikeda M."/>
            <person name="Ikeno M."/>
            <person name="Ito K."/>
            <person name="Ito S."/>
            <person name="Ito T."/>
            <person name="Ito Y."/>
            <person name="Ito Y."/>
            <person name="Iwabuchi A."/>
            <person name="Kamiya K."/>
            <person name="Karasawa W."/>
            <person name="Kurita K."/>
            <person name="Katagiri S."/>
            <person name="Kikuta A."/>
            <person name="Kobayashi H."/>
            <person name="Kobayashi N."/>
            <person name="Machita K."/>
            <person name="Maehara T."/>
            <person name="Masukawa M."/>
            <person name="Mizubayashi T."/>
            <person name="Mukai Y."/>
            <person name="Nagasaki H."/>
            <person name="Nagata Y."/>
            <person name="Naito S."/>
            <person name="Nakashima M."/>
            <person name="Nakama Y."/>
            <person name="Nakamichi Y."/>
            <person name="Nakamura M."/>
            <person name="Meguro A."/>
            <person name="Negishi M."/>
            <person name="Ohta I."/>
            <person name="Ohta T."/>
            <person name="Okamoto M."/>
            <person name="Ono N."/>
            <person name="Saji S."/>
            <person name="Sakaguchi M."/>
            <person name="Sakai K."/>
            <person name="Shibata M."/>
            <person name="Shimokawa T."/>
            <person name="Song J."/>
            <person name="Takazaki Y."/>
            <person name="Terasawa K."/>
            <person name="Tsugane M."/>
            <person name="Tsuji K."/>
            <person name="Ueda S."/>
            <person name="Waki K."/>
            <person name="Yamagata H."/>
            <person name="Yamamoto M."/>
            <person name="Yamamoto S."/>
            <person name="Yamane H."/>
            <person name="Yoshiki S."/>
            <person name="Yoshihara R."/>
            <person name="Yukawa K."/>
            <person name="Zhong H."/>
            <person name="Yano M."/>
            <person name="Yuan Q."/>
            <person name="Ouyang S."/>
            <person name="Liu J."/>
            <person name="Jones K.M."/>
            <person name="Gansberger K."/>
            <person name="Moffat K."/>
            <person name="Hill J."/>
            <person name="Bera J."/>
            <person name="Fadrosh D."/>
            <person name="Jin S."/>
            <person name="Johri S."/>
            <person name="Kim M."/>
            <person name="Overton L."/>
            <person name="Reardon M."/>
            <person name="Tsitrin T."/>
            <person name="Vuong H."/>
            <person name="Weaver B."/>
            <person name="Ciecko A."/>
            <person name="Tallon L."/>
            <person name="Jackson J."/>
            <person name="Pai G."/>
            <person name="Aken S.V."/>
            <person name="Utterback T."/>
            <person name="Reidmuller S."/>
            <person name="Feldblyum T."/>
            <person name="Hsiao J."/>
            <person name="Zismann V."/>
            <person name="Iobst S."/>
            <person name="de Vazeille A.R."/>
            <person name="Buell C.R."/>
            <person name="Ying K."/>
            <person name="Li Y."/>
            <person name="Lu T."/>
            <person name="Huang Y."/>
            <person name="Zhao Q."/>
            <person name="Feng Q."/>
            <person name="Zhang L."/>
            <person name="Zhu J."/>
            <person name="Weng Q."/>
            <person name="Mu J."/>
            <person name="Lu Y."/>
            <person name="Fan D."/>
            <person name="Liu Y."/>
            <person name="Guan J."/>
            <person name="Zhang Y."/>
            <person name="Yu S."/>
            <person name="Liu X."/>
            <person name="Zhang Y."/>
            <person name="Hong G."/>
            <person name="Han B."/>
            <person name="Choisne N."/>
            <person name="Demange N."/>
            <person name="Orjeda G."/>
            <person name="Samain S."/>
            <person name="Cattolico L."/>
            <person name="Pelletier E."/>
            <person name="Couloux A."/>
            <person name="Segurens B."/>
            <person name="Wincker P."/>
            <person name="D'Hont A."/>
            <person name="Scarpelli C."/>
            <person name="Weissenbach J."/>
            <person name="Salanoubat M."/>
            <person name="Quetier F."/>
            <person name="Yu Y."/>
            <person name="Kim H.R."/>
            <person name="Rambo T."/>
            <person name="Currie J."/>
            <person name="Collura K."/>
            <person name="Luo M."/>
            <person name="Yang T."/>
            <person name="Ammiraju J.S.S."/>
            <person name="Engler F."/>
            <person name="Soderlund C."/>
            <person name="Wing R.A."/>
            <person name="Palmer L.E."/>
            <person name="de la Bastide M."/>
            <person name="Spiegel L."/>
            <person name="Nascimento L."/>
            <person name="Zutavern T."/>
            <person name="O'Shaughnessy A."/>
            <person name="Dike S."/>
            <person name="Dedhia N."/>
            <person name="Preston R."/>
            <person name="Balija V."/>
            <person name="McCombie W.R."/>
            <person name="Chow T."/>
            <person name="Chen H."/>
            <person name="Chung M."/>
            <person name="Chen C."/>
            <person name="Shaw J."/>
            <person name="Wu H."/>
            <person name="Hsiao K."/>
            <person name="Chao Y."/>
            <person name="Chu M."/>
            <person name="Cheng C."/>
            <person name="Hour A."/>
            <person name="Lee P."/>
            <person name="Lin S."/>
            <person name="Lin Y."/>
            <person name="Liou J."/>
            <person name="Liu S."/>
            <person name="Hsing Y."/>
            <person name="Raghuvanshi S."/>
            <person name="Mohanty A."/>
            <person name="Bharti A.K."/>
            <person name="Gaur A."/>
            <person name="Gupta V."/>
            <person name="Kumar D."/>
            <person name="Ravi V."/>
            <person name="Vij S."/>
            <person name="Kapur A."/>
            <person name="Khurana P."/>
            <person name="Khurana P."/>
            <person name="Khurana J.P."/>
            <person name="Tyagi A.K."/>
            <person name="Gaikwad K."/>
            <person name="Singh A."/>
            <person name="Dalal V."/>
            <person name="Srivastava S."/>
            <person name="Dixit A."/>
            <person name="Pal A.K."/>
            <person name="Ghazi I.A."/>
            <person name="Yadav M."/>
            <person name="Pandit A."/>
            <person name="Bhargava A."/>
            <person name="Sureshbabu K."/>
            <person name="Batra K."/>
            <person name="Sharma T.R."/>
            <person name="Mohapatra T."/>
            <person name="Singh N.K."/>
            <person name="Messing J."/>
            <person name="Nelson A.B."/>
            <person name="Fuks G."/>
            <person name="Kavchok S."/>
            <person name="Keizer G."/>
            <person name="Linton E."/>
            <person name="Llaca V."/>
            <person name="Song R."/>
            <person name="Tanyolac B."/>
            <person name="Young S."/>
            <person name="Ho-Il K."/>
            <person name="Hahn J.H."/>
            <person name="Sangsakoo G."/>
            <person name="Vanavichit A."/>
            <person name="de Mattos Luiz.A.T."/>
            <person name="Zimmer P.D."/>
            <person name="Malone G."/>
            <person name="Dellagostin O."/>
            <person name="de Oliveira A.C."/>
            <person name="Bevan M."/>
            <person name="Bancroft I."/>
            <person name="Minx P."/>
            <person name="Cordum H."/>
            <person name="Wilson R."/>
            <person name="Cheng Z."/>
            <person name="Jin W."/>
            <person name="Jiang J."/>
            <person name="Leong S.A."/>
            <person name="Iwama H."/>
            <person name="Gojobori T."/>
            <person name="Itoh T."/>
            <person name="Niimura Y."/>
            <person name="Fujii Y."/>
            <person name="Habara T."/>
            <person name="Sakai H."/>
            <person name="Sato Y."/>
            <person name="Wilson G."/>
            <person name="Kumar K."/>
            <person name="McCouch S."/>
            <person name="Juretic N."/>
            <person name="Hoen D."/>
            <person name="Wright S."/>
            <person name="Bruskiewich R."/>
            <person name="Bureau T."/>
            <person name="Miyao A."/>
            <person name="Hirochika H."/>
            <person name="Nishikawa T."/>
            <person name="Kadowaki K."/>
            <person name="Sugiura M."/>
            <person name="Burr B."/>
            <person name="Sasaki T."/>
        </authorList>
    </citation>
    <scope>NUCLEOTIDE SEQUENCE [LARGE SCALE GENOMIC DNA]</scope>
    <source>
        <strain evidence="2">cv. Nipponbare</strain>
    </source>
</reference>
<evidence type="ECO:0000313" key="2">
    <source>
        <dbReference type="Proteomes" id="UP000059680"/>
    </source>
</evidence>
<keyword evidence="2" id="KW-1185">Reference proteome</keyword>